<sequence>MAAVVAITLGGFVAEAHEGPPFPLLMDEPLAGHKVSIWADPDIGEARFFVILELPSGAMDQPIPDVSLWTEPVNGRLERVTYKTERQPMRGHLQFLAQPTFDLRDMWRIGVEVSVNDGPAETITTEVESTPPGFGVWDLLVYLFPFVLLGGMWIFALLRRQKAWQESSGSSSSESPTRATPSRRATTAVFPEMEQAE</sequence>
<keyword evidence="2" id="KW-0812">Transmembrane</keyword>
<reference evidence="3 4" key="1">
    <citation type="submission" date="2019-02" db="EMBL/GenBank/DDBJ databases">
        <title>Deep-cultivation of Planctomycetes and their phenomic and genomic characterization uncovers novel biology.</title>
        <authorList>
            <person name="Wiegand S."/>
            <person name="Jogler M."/>
            <person name="Boedeker C."/>
            <person name="Pinto D."/>
            <person name="Vollmers J."/>
            <person name="Rivas-Marin E."/>
            <person name="Kohn T."/>
            <person name="Peeters S.H."/>
            <person name="Heuer A."/>
            <person name="Rast P."/>
            <person name="Oberbeckmann S."/>
            <person name="Bunk B."/>
            <person name="Jeske O."/>
            <person name="Meyerdierks A."/>
            <person name="Storesund J.E."/>
            <person name="Kallscheuer N."/>
            <person name="Luecker S."/>
            <person name="Lage O.M."/>
            <person name="Pohl T."/>
            <person name="Merkel B.J."/>
            <person name="Hornburger P."/>
            <person name="Mueller R.-W."/>
            <person name="Bruemmer F."/>
            <person name="Labrenz M."/>
            <person name="Spormann A.M."/>
            <person name="Op Den Camp H."/>
            <person name="Overmann J."/>
            <person name="Amann R."/>
            <person name="Jetten M.S.M."/>
            <person name="Mascher T."/>
            <person name="Medema M.H."/>
            <person name="Devos D.P."/>
            <person name="Kaster A.-K."/>
            <person name="Ovreas L."/>
            <person name="Rohde M."/>
            <person name="Galperin M.Y."/>
            <person name="Jogler C."/>
        </authorList>
    </citation>
    <scope>NUCLEOTIDE SEQUENCE [LARGE SCALE GENOMIC DNA]</scope>
    <source>
        <strain evidence="3 4">Pla52n</strain>
    </source>
</reference>
<dbReference type="AlphaFoldDB" id="A0A5C6B3Z5"/>
<feature type="transmembrane region" description="Helical" evidence="2">
    <location>
        <begin position="139"/>
        <end position="158"/>
    </location>
</feature>
<keyword evidence="2" id="KW-1133">Transmembrane helix</keyword>
<evidence type="ECO:0000256" key="2">
    <source>
        <dbReference type="SAM" id="Phobius"/>
    </source>
</evidence>
<evidence type="ECO:0000256" key="1">
    <source>
        <dbReference type="SAM" id="MobiDB-lite"/>
    </source>
</evidence>
<feature type="region of interest" description="Disordered" evidence="1">
    <location>
        <begin position="166"/>
        <end position="197"/>
    </location>
</feature>
<dbReference type="Proteomes" id="UP000320176">
    <property type="component" value="Unassembled WGS sequence"/>
</dbReference>
<keyword evidence="4" id="KW-1185">Reference proteome</keyword>
<dbReference type="EMBL" id="SJPN01000002">
    <property type="protein sequence ID" value="TWU06211.1"/>
    <property type="molecule type" value="Genomic_DNA"/>
</dbReference>
<feature type="compositionally biased region" description="Low complexity" evidence="1">
    <location>
        <begin position="166"/>
        <end position="188"/>
    </location>
</feature>
<accession>A0A5C6B3Z5</accession>
<comment type="caution">
    <text evidence="3">The sequence shown here is derived from an EMBL/GenBank/DDBJ whole genome shotgun (WGS) entry which is preliminary data.</text>
</comment>
<organism evidence="3 4">
    <name type="scientific">Stieleria varia</name>
    <dbReference type="NCBI Taxonomy" id="2528005"/>
    <lineage>
        <taxon>Bacteria</taxon>
        <taxon>Pseudomonadati</taxon>
        <taxon>Planctomycetota</taxon>
        <taxon>Planctomycetia</taxon>
        <taxon>Pirellulales</taxon>
        <taxon>Pirellulaceae</taxon>
        <taxon>Stieleria</taxon>
    </lineage>
</organism>
<keyword evidence="2" id="KW-0472">Membrane</keyword>
<name>A0A5C6B3Z5_9BACT</name>
<proteinExistence type="predicted"/>
<evidence type="ECO:0000313" key="4">
    <source>
        <dbReference type="Proteomes" id="UP000320176"/>
    </source>
</evidence>
<evidence type="ECO:0000313" key="3">
    <source>
        <dbReference type="EMBL" id="TWU06211.1"/>
    </source>
</evidence>
<protein>
    <submittedName>
        <fullName evidence="3">Uncharacterized protein</fullName>
    </submittedName>
</protein>
<gene>
    <name evidence="3" type="ORF">Pla52n_19310</name>
</gene>